<sequence length="414" mass="46021">NTPYNTNTISNTPYATNTISNTPSDNSSISNTPLNNSTLNNTPYNNNTMSNTPLHTSTLNNTPYTTNTIISSILMIHFSNELTLFTVIDEVLYLLKNKKEVIRYYILKNINSSVIPIEYIYRYIKRVIILLNDTSYRISVISKDILKGVNIMTPEIRSIWYLVVKSMYSSGGLGGVSSNGGLGGVSNKGSRLEGVNISSNKQQGVNTSTHKQHPLNTTSDKQHPLNTNNNNINTLIHTLFNITYNHYWDSVSVTCLLHVLCTYEDKRVYDILKGLKYLCGYDVYISVVEGVIDMLVSRITRIGKEEVLLLESIIKDLKCNESVVGGVSDNRSMLKDVNDKSMLEGINDNSSMLKGVNDKSSKEEGVNDKSMLEKGVNNNSEIKGVNSKTMLKGVNDKSMLEEGVNNNSEIKGVN</sequence>
<feature type="non-terminal residue" evidence="2">
    <location>
        <position position="414"/>
    </location>
</feature>
<evidence type="ECO:0000256" key="1">
    <source>
        <dbReference type="SAM" id="MobiDB-lite"/>
    </source>
</evidence>
<name>A0A4Q9KSC3_9MICR</name>
<dbReference type="Proteomes" id="UP000293045">
    <property type="component" value="Unassembled WGS sequence"/>
</dbReference>
<feature type="non-terminal residue" evidence="2">
    <location>
        <position position="1"/>
    </location>
</feature>
<accession>A0A4Q9KSC3</accession>
<reference evidence="2 3" key="1">
    <citation type="submission" date="2017-12" db="EMBL/GenBank/DDBJ databases">
        <authorList>
            <person name="Pombert J.-F."/>
            <person name="Haag K.L."/>
            <person name="Ebert D."/>
        </authorList>
    </citation>
    <scope>NUCLEOTIDE SEQUENCE [LARGE SCALE GENOMIC DNA]</scope>
    <source>
        <strain evidence="2">IL-BN-2</strain>
    </source>
</reference>
<evidence type="ECO:0000313" key="3">
    <source>
        <dbReference type="Proteomes" id="UP000293045"/>
    </source>
</evidence>
<evidence type="ECO:0000313" key="2">
    <source>
        <dbReference type="EMBL" id="TBT96839.1"/>
    </source>
</evidence>
<feature type="compositionally biased region" description="Polar residues" evidence="1">
    <location>
        <begin position="201"/>
        <end position="219"/>
    </location>
</feature>
<feature type="compositionally biased region" description="Low complexity" evidence="1">
    <location>
        <begin position="26"/>
        <end position="53"/>
    </location>
</feature>
<feature type="region of interest" description="Disordered" evidence="1">
    <location>
        <begin position="201"/>
        <end position="226"/>
    </location>
</feature>
<feature type="compositionally biased region" description="Polar residues" evidence="1">
    <location>
        <begin position="1"/>
        <end position="25"/>
    </location>
</feature>
<dbReference type="AlphaFoldDB" id="A0A4Q9KSC3"/>
<feature type="region of interest" description="Disordered" evidence="1">
    <location>
        <begin position="393"/>
        <end position="414"/>
    </location>
</feature>
<protein>
    <submittedName>
        <fullName evidence="2">Uncharacterized protein</fullName>
    </submittedName>
</protein>
<comment type="caution">
    <text evidence="2">The sequence shown here is derived from an EMBL/GenBank/DDBJ whole genome shotgun (WGS) entry which is preliminary data.</text>
</comment>
<organism evidence="2 3">
    <name type="scientific">Hamiltosporidium magnivora</name>
    <dbReference type="NCBI Taxonomy" id="148818"/>
    <lineage>
        <taxon>Eukaryota</taxon>
        <taxon>Fungi</taxon>
        <taxon>Fungi incertae sedis</taxon>
        <taxon>Microsporidia</taxon>
        <taxon>Dubosqiidae</taxon>
        <taxon>Hamiltosporidium</taxon>
    </lineage>
</organism>
<dbReference type="EMBL" id="PIXR01003379">
    <property type="protein sequence ID" value="TBT96839.1"/>
    <property type="molecule type" value="Genomic_DNA"/>
</dbReference>
<gene>
    <name evidence="2" type="ORF">CWI39_3379p0010</name>
</gene>
<feature type="region of interest" description="Disordered" evidence="1">
    <location>
        <begin position="1"/>
        <end position="55"/>
    </location>
</feature>
<feature type="compositionally biased region" description="Polar residues" evidence="1">
    <location>
        <begin position="404"/>
        <end position="414"/>
    </location>
</feature>
<proteinExistence type="predicted"/>
<dbReference type="VEuPathDB" id="MicrosporidiaDB:CWI39_3379p0010"/>